<reference evidence="1" key="1">
    <citation type="submission" date="2019-08" db="EMBL/GenBank/DDBJ databases">
        <title>The improved chromosome-level genome for the pearl oyster Pinctada fucata martensii using PacBio sequencing and Hi-C.</title>
        <authorList>
            <person name="Zheng Z."/>
        </authorList>
    </citation>
    <scope>NUCLEOTIDE SEQUENCE</scope>
    <source>
        <strain evidence="1">ZZ-2019</strain>
        <tissue evidence="1">Adductor muscle</tissue>
    </source>
</reference>
<organism evidence="1 2">
    <name type="scientific">Pinctada imbricata</name>
    <name type="common">Atlantic pearl-oyster</name>
    <name type="synonym">Pinctada martensii</name>
    <dbReference type="NCBI Taxonomy" id="66713"/>
    <lineage>
        <taxon>Eukaryota</taxon>
        <taxon>Metazoa</taxon>
        <taxon>Spiralia</taxon>
        <taxon>Lophotrochozoa</taxon>
        <taxon>Mollusca</taxon>
        <taxon>Bivalvia</taxon>
        <taxon>Autobranchia</taxon>
        <taxon>Pteriomorphia</taxon>
        <taxon>Pterioida</taxon>
        <taxon>Pterioidea</taxon>
        <taxon>Pteriidae</taxon>
        <taxon>Pinctada</taxon>
    </lineage>
</organism>
<accession>A0AA89C2F8</accession>
<dbReference type="EMBL" id="VSWD01000005">
    <property type="protein sequence ID" value="KAK3103501.1"/>
    <property type="molecule type" value="Genomic_DNA"/>
</dbReference>
<dbReference type="AlphaFoldDB" id="A0AA89C2F8"/>
<comment type="caution">
    <text evidence="1">The sequence shown here is derived from an EMBL/GenBank/DDBJ whole genome shotgun (WGS) entry which is preliminary data.</text>
</comment>
<evidence type="ECO:0000313" key="2">
    <source>
        <dbReference type="Proteomes" id="UP001186944"/>
    </source>
</evidence>
<proteinExistence type="predicted"/>
<sequence length="81" mass="9373">MLTESQSRGCRDMIWPGGQNPCPNLIKSPLYDTADQFCAAPYYAKHCCATCQRWKDRKITRRQLDDNLLMSKLKEAFLSNE</sequence>
<keyword evidence="2" id="KW-1185">Reference proteome</keyword>
<evidence type="ECO:0000313" key="1">
    <source>
        <dbReference type="EMBL" id="KAK3103501.1"/>
    </source>
</evidence>
<gene>
    <name evidence="1" type="ORF">FSP39_019670</name>
</gene>
<protein>
    <submittedName>
        <fullName evidence="1">Uncharacterized protein</fullName>
    </submittedName>
</protein>
<name>A0AA89C2F8_PINIB</name>
<dbReference type="Proteomes" id="UP001186944">
    <property type="component" value="Unassembled WGS sequence"/>
</dbReference>